<reference evidence="2 3" key="1">
    <citation type="journal article" date="2014" name="PLoS Genet.">
        <title>Phylogenetically driven sequencing of extremely halophilic archaea reveals strategies for static and dynamic osmo-response.</title>
        <authorList>
            <person name="Becker E.A."/>
            <person name="Seitzer P.M."/>
            <person name="Tritt A."/>
            <person name="Larsen D."/>
            <person name="Krusor M."/>
            <person name="Yao A.I."/>
            <person name="Wu D."/>
            <person name="Madern D."/>
            <person name="Eisen J.A."/>
            <person name="Darling A.E."/>
            <person name="Facciotti M.T."/>
        </authorList>
    </citation>
    <scope>NUCLEOTIDE SEQUENCE [LARGE SCALE GENOMIC DNA]</scope>
    <source>
        <strain evidence="2 3">DSM 10524</strain>
    </source>
</reference>
<evidence type="ECO:0000313" key="3">
    <source>
        <dbReference type="Proteomes" id="UP000011688"/>
    </source>
</evidence>
<sequence length="354" mass="40270">MMAFSTLVIWAAIALAAVVSLIGLATLVISAYRYRNEKRRRELRPEMTNELFSRLNDDDPDWETWVTGLSSVEQDAARSATERLLRQLRGAERRELGRLAAALGIDRERIGRDVESGELYRTLRALTWLALVEYPSVVNRAIQHCTGDRAVRTALARVLYENNDPRASREGIDLLLDEGVEPLSVFGLDTLYRIVRQDPTYLLNLAEERHEKWDDRMLLQVLLVIRHGRSGVGPASIEWVTDCVDRDPEVLAEALLLLAEYGWSPQIREVIDLTEFTRHPDPEVRRAAYIAFGEWGKIDGLIDPLSEETDDLARLVGIRVLEANGCTELDHTSEAFDRTRRWIVAERRAARGLT</sequence>
<dbReference type="STRING" id="1227497.C491_13617"/>
<dbReference type="Proteomes" id="UP000011688">
    <property type="component" value="Unassembled WGS sequence"/>
</dbReference>
<dbReference type="Gene3D" id="1.25.10.10">
    <property type="entry name" value="Leucine-rich Repeat Variant"/>
    <property type="match status" value="1"/>
</dbReference>
<dbReference type="OrthoDB" id="169654at2157"/>
<evidence type="ECO:0000313" key="2">
    <source>
        <dbReference type="EMBL" id="ELY55993.1"/>
    </source>
</evidence>
<dbReference type="eggNOG" id="arCOG02966">
    <property type="taxonomic scope" value="Archaea"/>
</dbReference>
<name>L9X600_9EURY</name>
<gene>
    <name evidence="2" type="ORF">C491_13617</name>
</gene>
<keyword evidence="1" id="KW-0472">Membrane</keyword>
<accession>L9X600</accession>
<dbReference type="AlphaFoldDB" id="L9X600"/>
<organism evidence="2 3">
    <name type="scientific">Natronococcus amylolyticus DSM 10524</name>
    <dbReference type="NCBI Taxonomy" id="1227497"/>
    <lineage>
        <taxon>Archaea</taxon>
        <taxon>Methanobacteriati</taxon>
        <taxon>Methanobacteriota</taxon>
        <taxon>Stenosarchaea group</taxon>
        <taxon>Halobacteria</taxon>
        <taxon>Halobacteriales</taxon>
        <taxon>Natrialbaceae</taxon>
        <taxon>Natronococcus</taxon>
    </lineage>
</organism>
<dbReference type="InterPro" id="IPR016024">
    <property type="entry name" value="ARM-type_fold"/>
</dbReference>
<dbReference type="RefSeq" id="WP_005557145.1">
    <property type="nucleotide sequence ID" value="NZ_AOIB01000028.1"/>
</dbReference>
<protein>
    <recommendedName>
        <fullName evidence="4">HEAT repeat domain-containing protein</fullName>
    </recommendedName>
</protein>
<evidence type="ECO:0008006" key="4">
    <source>
        <dbReference type="Google" id="ProtNLM"/>
    </source>
</evidence>
<dbReference type="EMBL" id="AOIB01000028">
    <property type="protein sequence ID" value="ELY55993.1"/>
    <property type="molecule type" value="Genomic_DNA"/>
</dbReference>
<evidence type="ECO:0000256" key="1">
    <source>
        <dbReference type="SAM" id="Phobius"/>
    </source>
</evidence>
<dbReference type="SUPFAM" id="SSF48371">
    <property type="entry name" value="ARM repeat"/>
    <property type="match status" value="1"/>
</dbReference>
<proteinExistence type="predicted"/>
<keyword evidence="1" id="KW-0812">Transmembrane</keyword>
<dbReference type="InterPro" id="IPR011989">
    <property type="entry name" value="ARM-like"/>
</dbReference>
<feature type="transmembrane region" description="Helical" evidence="1">
    <location>
        <begin position="6"/>
        <end position="32"/>
    </location>
</feature>
<comment type="caution">
    <text evidence="2">The sequence shown here is derived from an EMBL/GenBank/DDBJ whole genome shotgun (WGS) entry which is preliminary data.</text>
</comment>
<keyword evidence="1" id="KW-1133">Transmembrane helix</keyword>
<keyword evidence="3" id="KW-1185">Reference proteome</keyword>